<feature type="domain" description="Reverse transcriptase" evidence="1">
    <location>
        <begin position="407"/>
        <end position="483"/>
    </location>
</feature>
<feature type="non-terminal residue" evidence="5">
    <location>
        <position position="483"/>
    </location>
</feature>
<dbReference type="EMBL" id="CAJOBA010038834">
    <property type="protein sequence ID" value="CAF4067630.1"/>
    <property type="molecule type" value="Genomic_DNA"/>
</dbReference>
<dbReference type="SUPFAM" id="SSF52540">
    <property type="entry name" value="P-loop containing nucleoside triphosphate hydrolases"/>
    <property type="match status" value="1"/>
</dbReference>
<dbReference type="PROSITE" id="PS51196">
    <property type="entry name" value="SECA_MOTOR_DEAD"/>
    <property type="match status" value="1"/>
</dbReference>
<dbReference type="InterPro" id="IPR043502">
    <property type="entry name" value="DNA/RNA_pol_sf"/>
</dbReference>
<accession>A0A8S2PUP9</accession>
<dbReference type="Gene3D" id="3.30.70.270">
    <property type="match status" value="1"/>
</dbReference>
<dbReference type="Gene3D" id="3.10.10.10">
    <property type="entry name" value="HIV Type 1 Reverse Transcriptase, subunit A, domain 1"/>
    <property type="match status" value="1"/>
</dbReference>
<feature type="domain" description="Helicase C-terminal" evidence="2">
    <location>
        <begin position="1"/>
        <end position="125"/>
    </location>
</feature>
<dbReference type="PANTHER" id="PTHR24559">
    <property type="entry name" value="TRANSPOSON TY3-I GAG-POL POLYPROTEIN"/>
    <property type="match status" value="1"/>
</dbReference>
<feature type="domain" description="SecA family profile" evidence="3">
    <location>
        <begin position="1"/>
        <end position="133"/>
    </location>
</feature>
<gene>
    <name evidence="4" type="ORF">OVA965_LOCUS26732</name>
    <name evidence="5" type="ORF">TMI583_LOCUS27472</name>
</gene>
<dbReference type="InterPro" id="IPR001650">
    <property type="entry name" value="Helicase_C-like"/>
</dbReference>
<dbReference type="SUPFAM" id="SSF56672">
    <property type="entry name" value="DNA/RNA polymerases"/>
    <property type="match status" value="1"/>
</dbReference>
<evidence type="ECO:0000313" key="6">
    <source>
        <dbReference type="Proteomes" id="UP000682733"/>
    </source>
</evidence>
<organism evidence="5 6">
    <name type="scientific">Didymodactylos carnosus</name>
    <dbReference type="NCBI Taxonomy" id="1234261"/>
    <lineage>
        <taxon>Eukaryota</taxon>
        <taxon>Metazoa</taxon>
        <taxon>Spiralia</taxon>
        <taxon>Gnathifera</taxon>
        <taxon>Rotifera</taxon>
        <taxon>Eurotatoria</taxon>
        <taxon>Bdelloidea</taxon>
        <taxon>Philodinida</taxon>
        <taxon>Philodinidae</taxon>
        <taxon>Didymodactylos</taxon>
    </lineage>
</organism>
<evidence type="ECO:0000313" key="4">
    <source>
        <dbReference type="EMBL" id="CAF1261126.1"/>
    </source>
</evidence>
<dbReference type="InterPro" id="IPR027417">
    <property type="entry name" value="P-loop_NTPase"/>
</dbReference>
<dbReference type="InterPro" id="IPR014018">
    <property type="entry name" value="SecA_motor_DEAD"/>
</dbReference>
<proteinExistence type="predicted"/>
<dbReference type="Proteomes" id="UP000677228">
    <property type="component" value="Unassembled WGS sequence"/>
</dbReference>
<dbReference type="InterPro" id="IPR043128">
    <property type="entry name" value="Rev_trsase/Diguanyl_cyclase"/>
</dbReference>
<evidence type="ECO:0000259" key="3">
    <source>
        <dbReference type="PROSITE" id="PS51196"/>
    </source>
</evidence>
<name>A0A8S2PUP9_9BILA</name>
<sequence length="483" mass="55401">NELIRHSVPHHTIKKYRRDGDNVEERFRKKPATIGDIIIATNKGGRGTDIYVDPPVNKAGGMHVILSYLPENVRVEEQAFGRTARNGAQDTGQFILLVDKSIYEEMYDLNQYTNEEKQNKLENLADAIIEKGKILRDNKEAARLSELKQKNILHLVRSWDLKRDYCYVEEKSSPDILESEKKLVISTRRGTATVSIDKDVEQIAFDVKLIHSVTLGPLQECDVDVKAPFSTADPAIFYPKQQLQQNKLVLMPNALLKIKHYKSTLTMINLSNYPTVIPRNTRLGVITYANPNIQCFVLAPQSSFNSQQPSNAQQWSSNVQQHRSLTSNDTDITIKNLINHLTPQEQEEVYPILLKHQTLFDLTKRKIANTHIKHVIRTTDHPPISSSPFPRTLHQQQALSEHIHQMEKDHLIRRSTSPWASPVVSVKKPDGSTRFCVDYRKINKITKKDFYTLPHMGETINRSGDHKYFSKLDLKSGYFHIKN</sequence>
<dbReference type="AlphaFoldDB" id="A0A8S2PUP9"/>
<dbReference type="InterPro" id="IPR000477">
    <property type="entry name" value="RT_dom"/>
</dbReference>
<protein>
    <recommendedName>
        <fullName evidence="7">Reverse transcriptase domain-containing protein</fullName>
    </recommendedName>
</protein>
<dbReference type="CDD" id="cd01647">
    <property type="entry name" value="RT_LTR"/>
    <property type="match status" value="1"/>
</dbReference>
<evidence type="ECO:0008006" key="7">
    <source>
        <dbReference type="Google" id="ProtNLM"/>
    </source>
</evidence>
<dbReference type="PROSITE" id="PS51194">
    <property type="entry name" value="HELICASE_CTER"/>
    <property type="match status" value="1"/>
</dbReference>
<comment type="caution">
    <text evidence="5">The sequence shown here is derived from an EMBL/GenBank/DDBJ whole genome shotgun (WGS) entry which is preliminary data.</text>
</comment>
<evidence type="ECO:0000259" key="2">
    <source>
        <dbReference type="PROSITE" id="PS51194"/>
    </source>
</evidence>
<evidence type="ECO:0000259" key="1">
    <source>
        <dbReference type="PROSITE" id="PS50878"/>
    </source>
</evidence>
<evidence type="ECO:0000313" key="5">
    <source>
        <dbReference type="EMBL" id="CAF4067630.1"/>
    </source>
</evidence>
<dbReference type="Gene3D" id="3.40.50.300">
    <property type="entry name" value="P-loop containing nucleotide triphosphate hydrolases"/>
    <property type="match status" value="1"/>
</dbReference>
<dbReference type="EMBL" id="CAJNOK010017280">
    <property type="protein sequence ID" value="CAF1261126.1"/>
    <property type="molecule type" value="Genomic_DNA"/>
</dbReference>
<dbReference type="InterPro" id="IPR053134">
    <property type="entry name" value="RNA-dir_DNA_polymerase"/>
</dbReference>
<dbReference type="PANTHER" id="PTHR24559:SF444">
    <property type="entry name" value="REVERSE TRANSCRIPTASE DOMAIN-CONTAINING PROTEIN"/>
    <property type="match status" value="1"/>
</dbReference>
<dbReference type="Proteomes" id="UP000682733">
    <property type="component" value="Unassembled WGS sequence"/>
</dbReference>
<dbReference type="Pfam" id="PF00078">
    <property type="entry name" value="RVT_1"/>
    <property type="match status" value="1"/>
</dbReference>
<dbReference type="PROSITE" id="PS50878">
    <property type="entry name" value="RT_POL"/>
    <property type="match status" value="1"/>
</dbReference>
<reference evidence="5" key="1">
    <citation type="submission" date="2021-02" db="EMBL/GenBank/DDBJ databases">
        <authorList>
            <person name="Nowell W R."/>
        </authorList>
    </citation>
    <scope>NUCLEOTIDE SEQUENCE</scope>
</reference>